<proteinExistence type="predicted"/>
<dbReference type="AlphaFoldDB" id="A0A6J7FLZ9"/>
<organism evidence="1">
    <name type="scientific">freshwater metagenome</name>
    <dbReference type="NCBI Taxonomy" id="449393"/>
    <lineage>
        <taxon>unclassified sequences</taxon>
        <taxon>metagenomes</taxon>
        <taxon>ecological metagenomes</taxon>
    </lineage>
</organism>
<dbReference type="EMBL" id="CAFBMK010000010">
    <property type="protein sequence ID" value="CAB4896477.1"/>
    <property type="molecule type" value="Genomic_DNA"/>
</dbReference>
<accession>A0A6J7FLZ9</accession>
<reference evidence="1" key="1">
    <citation type="submission" date="2020-05" db="EMBL/GenBank/DDBJ databases">
        <authorList>
            <person name="Chiriac C."/>
            <person name="Salcher M."/>
            <person name="Ghai R."/>
            <person name="Kavagutti S V."/>
        </authorList>
    </citation>
    <scope>NUCLEOTIDE SEQUENCE</scope>
</reference>
<sequence length="91" mass="9567">MSTPSLTIESHLETPDGFVLTVRVAETAPDCFATVAGDARADGADTLIVFAWPTDVPADDQRREARLLIEHALAPAAAPEPVEVTAPGTEL</sequence>
<gene>
    <name evidence="1" type="ORF">UFOPK3564_00329</name>
</gene>
<evidence type="ECO:0000313" key="1">
    <source>
        <dbReference type="EMBL" id="CAB4896477.1"/>
    </source>
</evidence>
<protein>
    <submittedName>
        <fullName evidence="1">Unannotated protein</fullName>
    </submittedName>
</protein>
<name>A0A6J7FLZ9_9ZZZZ</name>